<keyword evidence="2" id="KW-1185">Reference proteome</keyword>
<evidence type="ECO:0000313" key="1">
    <source>
        <dbReference type="EMBL" id="KAH7039781.1"/>
    </source>
</evidence>
<dbReference type="EMBL" id="JAGTJQ010000001">
    <property type="protein sequence ID" value="KAH7039781.1"/>
    <property type="molecule type" value="Genomic_DNA"/>
</dbReference>
<sequence length="139" mass="16011">CTEVSQQWNQLVECTMLPANIRSSDPSILDALRSLYRLIHTPPSFIVARMAYIRLLDLFDTIEDIVKADRRKDKLYRRNGISTTRHNASIAIDLCISAFQISRSVVLETKRIARRWRRLAKPSVFFLMVYVEGPTEAAV</sequence>
<dbReference type="OrthoDB" id="5237651at2759"/>
<dbReference type="AlphaFoldDB" id="A0A9P8YIA1"/>
<accession>A0A9P8YIA1</accession>
<organism evidence="1 2">
    <name type="scientific">Microdochium trichocladiopsis</name>
    <dbReference type="NCBI Taxonomy" id="1682393"/>
    <lineage>
        <taxon>Eukaryota</taxon>
        <taxon>Fungi</taxon>
        <taxon>Dikarya</taxon>
        <taxon>Ascomycota</taxon>
        <taxon>Pezizomycotina</taxon>
        <taxon>Sordariomycetes</taxon>
        <taxon>Xylariomycetidae</taxon>
        <taxon>Xylariales</taxon>
        <taxon>Microdochiaceae</taxon>
        <taxon>Microdochium</taxon>
    </lineage>
</organism>
<gene>
    <name evidence="1" type="ORF">B0I36DRAFT_233731</name>
</gene>
<dbReference type="Proteomes" id="UP000756346">
    <property type="component" value="Unassembled WGS sequence"/>
</dbReference>
<proteinExistence type="predicted"/>
<dbReference type="GeneID" id="70178796"/>
<name>A0A9P8YIA1_9PEZI</name>
<protein>
    <submittedName>
        <fullName evidence="1">Uncharacterized protein</fullName>
    </submittedName>
</protein>
<dbReference type="RefSeq" id="XP_046017836.1">
    <property type="nucleotide sequence ID" value="XM_046149250.1"/>
</dbReference>
<feature type="non-terminal residue" evidence="1">
    <location>
        <position position="1"/>
    </location>
</feature>
<comment type="caution">
    <text evidence="1">The sequence shown here is derived from an EMBL/GenBank/DDBJ whole genome shotgun (WGS) entry which is preliminary data.</text>
</comment>
<evidence type="ECO:0000313" key="2">
    <source>
        <dbReference type="Proteomes" id="UP000756346"/>
    </source>
</evidence>
<reference evidence="1" key="1">
    <citation type="journal article" date="2021" name="Nat. Commun.">
        <title>Genetic determinants of endophytism in the Arabidopsis root mycobiome.</title>
        <authorList>
            <person name="Mesny F."/>
            <person name="Miyauchi S."/>
            <person name="Thiergart T."/>
            <person name="Pickel B."/>
            <person name="Atanasova L."/>
            <person name="Karlsson M."/>
            <person name="Huettel B."/>
            <person name="Barry K.W."/>
            <person name="Haridas S."/>
            <person name="Chen C."/>
            <person name="Bauer D."/>
            <person name="Andreopoulos W."/>
            <person name="Pangilinan J."/>
            <person name="LaButti K."/>
            <person name="Riley R."/>
            <person name="Lipzen A."/>
            <person name="Clum A."/>
            <person name="Drula E."/>
            <person name="Henrissat B."/>
            <person name="Kohler A."/>
            <person name="Grigoriev I.V."/>
            <person name="Martin F.M."/>
            <person name="Hacquard S."/>
        </authorList>
    </citation>
    <scope>NUCLEOTIDE SEQUENCE</scope>
    <source>
        <strain evidence="1">MPI-CAGE-CH-0230</strain>
    </source>
</reference>